<dbReference type="RefSeq" id="WP_146273216.1">
    <property type="nucleotide sequence ID" value="NZ_VOEI01000007.1"/>
</dbReference>
<keyword evidence="2" id="KW-1185">Reference proteome</keyword>
<protein>
    <submittedName>
        <fullName evidence="1">Uncharacterized protein</fullName>
    </submittedName>
</protein>
<dbReference type="AlphaFoldDB" id="A0A563U1M1"/>
<proteinExistence type="predicted"/>
<name>A0A563U1M1_9SPHI</name>
<reference evidence="1 2" key="1">
    <citation type="submission" date="2019-07" db="EMBL/GenBank/DDBJ databases">
        <authorList>
            <person name="Kim J."/>
        </authorList>
    </citation>
    <scope>NUCLEOTIDE SEQUENCE [LARGE SCALE GENOMIC DNA]</scope>
    <source>
        <strain evidence="1 2">MJ1a</strain>
    </source>
</reference>
<evidence type="ECO:0000313" key="1">
    <source>
        <dbReference type="EMBL" id="TWR24339.1"/>
    </source>
</evidence>
<organism evidence="1 2">
    <name type="scientific">Mucilaginibacter achroorhodeus</name>
    <dbReference type="NCBI Taxonomy" id="2599294"/>
    <lineage>
        <taxon>Bacteria</taxon>
        <taxon>Pseudomonadati</taxon>
        <taxon>Bacteroidota</taxon>
        <taxon>Sphingobacteriia</taxon>
        <taxon>Sphingobacteriales</taxon>
        <taxon>Sphingobacteriaceae</taxon>
        <taxon>Mucilaginibacter</taxon>
    </lineage>
</organism>
<dbReference type="EMBL" id="VOEI01000007">
    <property type="protein sequence ID" value="TWR24339.1"/>
    <property type="molecule type" value="Genomic_DNA"/>
</dbReference>
<accession>A0A563U1M1</accession>
<sequence length="75" mass="8954">MEINPNRIEIASDVHSRDGIGIEVYEDNKLILEIFRDDTDKSRVITLWNKEISLADMEYYINVFKEEIPWGFIEY</sequence>
<comment type="caution">
    <text evidence="1">The sequence shown here is derived from an EMBL/GenBank/DDBJ whole genome shotgun (WGS) entry which is preliminary data.</text>
</comment>
<gene>
    <name evidence="1" type="ORF">FPZ42_17855</name>
</gene>
<dbReference type="OrthoDB" id="6915852at2"/>
<evidence type="ECO:0000313" key="2">
    <source>
        <dbReference type="Proteomes" id="UP000318010"/>
    </source>
</evidence>
<dbReference type="Proteomes" id="UP000318010">
    <property type="component" value="Unassembled WGS sequence"/>
</dbReference>